<evidence type="ECO:0000259" key="1">
    <source>
        <dbReference type="PROSITE" id="PS50991"/>
    </source>
</evidence>
<dbReference type="PROSITE" id="PS50991">
    <property type="entry name" value="PYR_CT"/>
    <property type="match status" value="1"/>
</dbReference>
<dbReference type="PANTHER" id="PTHR43778:SF2">
    <property type="entry name" value="PYRUVATE CARBOXYLASE, MITOCHONDRIAL"/>
    <property type="match status" value="1"/>
</dbReference>
<name>A0A7C6AAN3_UNCW3</name>
<proteinExistence type="predicted"/>
<sequence length="508" mass="56639">MAKRNVKIVDTTFRDAHQSLMATRLRTEDMLPIAESVDKIGFYSLEVWGGATFDVCIRYLNQDPWERLRSLKQAIPNTPLQMLLRGQNLVGYRHYPDDVVKEFIRLARKNGITIFRIFDALNDIRNMEVPIKTAKATGAYVQGAISYTTSPVHTIENFVKLGKELQELGCDSICIKDMAGLISPKAAYDLVRGLKKALSIPIDLHTHCTSGMGPLSYYAACEAEVDIIDTAFSPLAGGSSQPATEIMVASLKDTPYNTGLDLQTLIEIGMYFLKVREKYRSIISPLAEKTDTSVLIHQIPGGMLSNLYAQLKEQKALDKYQAVLEETPRVRKDLGYPPLVTPTSQIVGIQAVINVLDGKRYERVTQEVKDYLLGLYGRPPGPIDEDFRKKIIGDAKPIDCRPADILKPELETRLKEAKELGILRPGSEAEDLITYALYPKVASQFLKGEIQAEVVEETKSETKEEELKVAAVAAALANFLKKDGIKFFAENKSTISPWKLVGLREGLR</sequence>
<dbReference type="AlphaFoldDB" id="A0A7C6AAN3"/>
<gene>
    <name evidence="2" type="ORF">ENW73_08340</name>
</gene>
<dbReference type="Pfam" id="PF02436">
    <property type="entry name" value="PYC_OADA"/>
    <property type="match status" value="1"/>
</dbReference>
<dbReference type="SUPFAM" id="SSF51569">
    <property type="entry name" value="Aldolase"/>
    <property type="match status" value="1"/>
</dbReference>
<dbReference type="Gene3D" id="3.20.20.70">
    <property type="entry name" value="Aldolase class I"/>
    <property type="match status" value="1"/>
</dbReference>
<dbReference type="CDD" id="cd07937">
    <property type="entry name" value="DRE_TIM_PC_TC_5S"/>
    <property type="match status" value="1"/>
</dbReference>
<dbReference type="NCBIfam" id="NF006761">
    <property type="entry name" value="PRK09282.1"/>
    <property type="match status" value="1"/>
</dbReference>
<dbReference type="GO" id="GO:0005737">
    <property type="term" value="C:cytoplasm"/>
    <property type="evidence" value="ECO:0007669"/>
    <property type="project" value="TreeGrafter"/>
</dbReference>
<keyword evidence="2" id="KW-0436">Ligase</keyword>
<protein>
    <submittedName>
        <fullName evidence="2">Pyruvate carboxylase subunit B</fullName>
        <ecNumber evidence="2">6.4.1.1</ecNumber>
    </submittedName>
</protein>
<keyword evidence="2" id="KW-0670">Pyruvate</keyword>
<dbReference type="InterPro" id="IPR013785">
    <property type="entry name" value="Aldolase_TIM"/>
</dbReference>
<organism evidence="2">
    <name type="scientific">candidate division WOR-3 bacterium</name>
    <dbReference type="NCBI Taxonomy" id="2052148"/>
    <lineage>
        <taxon>Bacteria</taxon>
        <taxon>Bacteria division WOR-3</taxon>
    </lineage>
</organism>
<accession>A0A7C6AAN3</accession>
<comment type="caution">
    <text evidence="2">The sequence shown here is derived from an EMBL/GenBank/DDBJ whole genome shotgun (WGS) entry which is preliminary data.</text>
</comment>
<dbReference type="InterPro" id="IPR000891">
    <property type="entry name" value="PYR_CT"/>
</dbReference>
<dbReference type="GO" id="GO:0006094">
    <property type="term" value="P:gluconeogenesis"/>
    <property type="evidence" value="ECO:0007669"/>
    <property type="project" value="TreeGrafter"/>
</dbReference>
<dbReference type="EMBL" id="DTLI01000198">
    <property type="protein sequence ID" value="HHS52846.1"/>
    <property type="molecule type" value="Genomic_DNA"/>
</dbReference>
<dbReference type="Pfam" id="PF00682">
    <property type="entry name" value="HMGL-like"/>
    <property type="match status" value="1"/>
</dbReference>
<dbReference type="EC" id="6.4.1.1" evidence="2"/>
<dbReference type="InterPro" id="IPR003379">
    <property type="entry name" value="Carboxylase_cons_dom"/>
</dbReference>
<reference evidence="2" key="1">
    <citation type="journal article" date="2020" name="mSystems">
        <title>Genome- and Community-Level Interaction Insights into Carbon Utilization and Element Cycling Functions of Hydrothermarchaeota in Hydrothermal Sediment.</title>
        <authorList>
            <person name="Zhou Z."/>
            <person name="Liu Y."/>
            <person name="Xu W."/>
            <person name="Pan J."/>
            <person name="Luo Z.H."/>
            <person name="Li M."/>
        </authorList>
    </citation>
    <scope>NUCLEOTIDE SEQUENCE [LARGE SCALE GENOMIC DNA]</scope>
    <source>
        <strain evidence="2">SpSt-876</strain>
    </source>
</reference>
<dbReference type="InterPro" id="IPR055268">
    <property type="entry name" value="PCB-like"/>
</dbReference>
<dbReference type="GO" id="GO:0004736">
    <property type="term" value="F:pyruvate carboxylase activity"/>
    <property type="evidence" value="ECO:0007669"/>
    <property type="project" value="UniProtKB-EC"/>
</dbReference>
<feature type="domain" description="Pyruvate carboxyltransferase" evidence="1">
    <location>
        <begin position="6"/>
        <end position="266"/>
    </location>
</feature>
<evidence type="ECO:0000313" key="2">
    <source>
        <dbReference type="EMBL" id="HHS52846.1"/>
    </source>
</evidence>
<dbReference type="SUPFAM" id="SSF89000">
    <property type="entry name" value="post-HMGL domain-like"/>
    <property type="match status" value="1"/>
</dbReference>
<dbReference type="PANTHER" id="PTHR43778">
    <property type="entry name" value="PYRUVATE CARBOXYLASE"/>
    <property type="match status" value="1"/>
</dbReference>